<keyword evidence="2" id="KW-0808">Transferase</keyword>
<evidence type="ECO:0000259" key="1">
    <source>
        <dbReference type="Pfam" id="PF13649"/>
    </source>
</evidence>
<evidence type="ECO:0000313" key="3">
    <source>
        <dbReference type="Proteomes" id="UP000053235"/>
    </source>
</evidence>
<name>A0A0M7A673_9HYPH</name>
<keyword evidence="2" id="KW-0489">Methyltransferase</keyword>
<keyword evidence="3" id="KW-1185">Reference proteome</keyword>
<dbReference type="STRING" id="388408.LAX5112_02491"/>
<dbReference type="AlphaFoldDB" id="A0A0M7A673"/>
<dbReference type="Proteomes" id="UP000053235">
    <property type="component" value="Unassembled WGS sequence"/>
</dbReference>
<dbReference type="InterPro" id="IPR029063">
    <property type="entry name" value="SAM-dependent_MTases_sf"/>
</dbReference>
<reference evidence="3" key="1">
    <citation type="submission" date="2015-07" db="EMBL/GenBank/DDBJ databases">
        <authorList>
            <person name="Rodrigo-Torres Lidia"/>
            <person name="Arahal R.David."/>
        </authorList>
    </citation>
    <scope>NUCLEOTIDE SEQUENCE [LARGE SCALE GENOMIC DNA]</scope>
    <source>
        <strain evidence="3">CECT 5112</strain>
    </source>
</reference>
<gene>
    <name evidence="2" type="primary">rlmA</name>
    <name evidence="2" type="ORF">LAX5112_02491</name>
</gene>
<organism evidence="2 3">
    <name type="scientific">Roseibium alexandrii</name>
    <dbReference type="NCBI Taxonomy" id="388408"/>
    <lineage>
        <taxon>Bacteria</taxon>
        <taxon>Pseudomonadati</taxon>
        <taxon>Pseudomonadota</taxon>
        <taxon>Alphaproteobacteria</taxon>
        <taxon>Hyphomicrobiales</taxon>
        <taxon>Stappiaceae</taxon>
        <taxon>Roseibium</taxon>
    </lineage>
</organism>
<dbReference type="CDD" id="cd02440">
    <property type="entry name" value="AdoMet_MTases"/>
    <property type="match status" value="1"/>
</dbReference>
<dbReference type="PANTHER" id="PTHR43591:SF110">
    <property type="entry name" value="RHODANESE DOMAIN-CONTAINING PROTEIN"/>
    <property type="match status" value="1"/>
</dbReference>
<dbReference type="InterPro" id="IPR041698">
    <property type="entry name" value="Methyltransf_25"/>
</dbReference>
<protein>
    <submittedName>
        <fullName evidence="2">23S rRNA (Guanine(745)-N(1))-methyltransferase</fullName>
        <ecNumber evidence="2">2.1.1.187</ecNumber>
    </submittedName>
</protein>
<proteinExistence type="predicted"/>
<dbReference type="SUPFAM" id="SSF53335">
    <property type="entry name" value="S-adenosyl-L-methionine-dependent methyltransferases"/>
    <property type="match status" value="1"/>
</dbReference>
<dbReference type="Pfam" id="PF13649">
    <property type="entry name" value="Methyltransf_25"/>
    <property type="match status" value="1"/>
</dbReference>
<dbReference type="GO" id="GO:0052911">
    <property type="term" value="F:23S rRNA (guanine(745)-N(1))-methyltransferase activity"/>
    <property type="evidence" value="ECO:0007669"/>
    <property type="project" value="UniProtKB-EC"/>
</dbReference>
<dbReference type="Gene3D" id="3.40.50.150">
    <property type="entry name" value="Vaccinia Virus protein VP39"/>
    <property type="match status" value="1"/>
</dbReference>
<dbReference type="EC" id="2.1.1.187" evidence="2"/>
<sequence length="372" mass="42053">MAAATNWNMSDKQGLRRSPTPIAKVARRLRYAAHQGSRVALYTLHSEAMRRMNLRLQKDLPETPKVTPEGPVPSQRRMLADIVKLFAEDMKAVEDGIYPMPSDGTLSPRELLQTSQAFFEDVPKVARRRAENTHQEVNQDGPAFADALPRYYRQNFHFQTDGWLSEDSARLYDFQVDVLFSGATAAMRRKTLLPFAEILKRKDQRKIAYVDIACGTGGLLRPALNAFPRLSGIGLDLSEPYLNVARDRFKSPRAGYVTAMAEELPFADNSLDVVSCVFLFHELPPKIRRQVLNEIARVLKPGGSFLFVDSLQTGDVPDYDGLLTIFPQLFHEPYYTSYLKEDLTSLCADVGLDERWMRPAFVSRTAEFVKTG</sequence>
<evidence type="ECO:0000313" key="2">
    <source>
        <dbReference type="EMBL" id="CTQ70389.1"/>
    </source>
</evidence>
<dbReference type="EMBL" id="CXWD01000008">
    <property type="protein sequence ID" value="CTQ70389.1"/>
    <property type="molecule type" value="Genomic_DNA"/>
</dbReference>
<feature type="domain" description="Methyltransferase" evidence="1">
    <location>
        <begin position="210"/>
        <end position="303"/>
    </location>
</feature>
<accession>A0A0M7A673</accession>
<dbReference type="PANTHER" id="PTHR43591">
    <property type="entry name" value="METHYLTRANSFERASE"/>
    <property type="match status" value="1"/>
</dbReference>